<sequence>MTTESTTPRPSRDEALRAAEEAWQAEENERAQAKLRDLKPWKGKAQRQDKVLLWLAVVIPAFFLLTMPLRPLFIADHPVPLALITGSYAAIGAGGALASIGQETLWIVVLAGVIGKIKIDWLFWWVGRRWGHGIVRFLVQGERARRFVERMESMNPWVMRLVILFSYLPGVPGGVPHIMAGVSGMRLRTYLLLDALGALMVTAAVAWIGFSSGQTGVDLVLLVDRYATWIMVALIFAMAMLPSYLASRDAKRRKAAALAEAAEAYDAETERLDRK</sequence>
<evidence type="ECO:0000259" key="9">
    <source>
        <dbReference type="Pfam" id="PF09335"/>
    </source>
</evidence>
<feature type="transmembrane region" description="Helical" evidence="8">
    <location>
        <begin position="105"/>
        <end position="126"/>
    </location>
</feature>
<evidence type="ECO:0000256" key="8">
    <source>
        <dbReference type="SAM" id="Phobius"/>
    </source>
</evidence>
<accession>A0ABR9PAY4</accession>
<protein>
    <submittedName>
        <fullName evidence="10">VTT domain-containing protein</fullName>
    </submittedName>
</protein>
<organism evidence="10 11">
    <name type="scientific">Nocardiopsis coralli</name>
    <dbReference type="NCBI Taxonomy" id="2772213"/>
    <lineage>
        <taxon>Bacteria</taxon>
        <taxon>Bacillati</taxon>
        <taxon>Actinomycetota</taxon>
        <taxon>Actinomycetes</taxon>
        <taxon>Streptosporangiales</taxon>
        <taxon>Nocardiopsidaceae</taxon>
        <taxon>Nocardiopsis</taxon>
    </lineage>
</organism>
<dbReference type="InterPro" id="IPR051311">
    <property type="entry name" value="DedA_domain"/>
</dbReference>
<comment type="caution">
    <text evidence="10">The sequence shown here is derived from an EMBL/GenBank/DDBJ whole genome shotgun (WGS) entry which is preliminary data.</text>
</comment>
<dbReference type="RefSeq" id="WP_193123586.1">
    <property type="nucleotide sequence ID" value="NZ_JADBGI010000019.1"/>
</dbReference>
<evidence type="ECO:0000256" key="6">
    <source>
        <dbReference type="ARBA" id="ARBA00023136"/>
    </source>
</evidence>
<evidence type="ECO:0000256" key="7">
    <source>
        <dbReference type="SAM" id="MobiDB-lite"/>
    </source>
</evidence>
<keyword evidence="4 8" id="KW-0812">Transmembrane</keyword>
<keyword evidence="3" id="KW-1003">Cell membrane</keyword>
<comment type="similarity">
    <text evidence="2">Belongs to the DedA family.</text>
</comment>
<evidence type="ECO:0000313" key="10">
    <source>
        <dbReference type="EMBL" id="MBE3000989.1"/>
    </source>
</evidence>
<evidence type="ECO:0000256" key="2">
    <source>
        <dbReference type="ARBA" id="ARBA00010792"/>
    </source>
</evidence>
<dbReference type="InterPro" id="IPR032816">
    <property type="entry name" value="VTT_dom"/>
</dbReference>
<feature type="region of interest" description="Disordered" evidence="7">
    <location>
        <begin position="1"/>
        <end position="23"/>
    </location>
</feature>
<feature type="compositionally biased region" description="Basic and acidic residues" evidence="7">
    <location>
        <begin position="10"/>
        <end position="20"/>
    </location>
</feature>
<feature type="transmembrane region" description="Helical" evidence="8">
    <location>
        <begin position="226"/>
        <end position="245"/>
    </location>
</feature>
<evidence type="ECO:0000256" key="3">
    <source>
        <dbReference type="ARBA" id="ARBA00022475"/>
    </source>
</evidence>
<proteinExistence type="inferred from homology"/>
<dbReference type="Pfam" id="PF09335">
    <property type="entry name" value="VTT_dom"/>
    <property type="match status" value="1"/>
</dbReference>
<dbReference type="PANTHER" id="PTHR42709:SF6">
    <property type="entry name" value="UNDECAPRENYL PHOSPHATE TRANSPORTER A"/>
    <property type="match status" value="1"/>
</dbReference>
<dbReference type="EMBL" id="JADBGI010000019">
    <property type="protein sequence ID" value="MBE3000989.1"/>
    <property type="molecule type" value="Genomic_DNA"/>
</dbReference>
<reference evidence="10 11" key="1">
    <citation type="submission" date="2020-09" db="EMBL/GenBank/DDBJ databases">
        <title>Diversity and distribution of actinomycetes associated with coral in the coast of Hainan.</title>
        <authorList>
            <person name="Li F."/>
        </authorList>
    </citation>
    <scope>NUCLEOTIDE SEQUENCE [LARGE SCALE GENOMIC DNA]</scope>
    <source>
        <strain evidence="10 11">HNM0947</strain>
    </source>
</reference>
<name>A0ABR9PAY4_9ACTN</name>
<feature type="transmembrane region" description="Helical" evidence="8">
    <location>
        <begin position="157"/>
        <end position="178"/>
    </location>
</feature>
<feature type="transmembrane region" description="Helical" evidence="8">
    <location>
        <begin position="51"/>
        <end position="73"/>
    </location>
</feature>
<comment type="subcellular location">
    <subcellularLocation>
        <location evidence="1">Cell membrane</location>
        <topology evidence="1">Multi-pass membrane protein</topology>
    </subcellularLocation>
</comment>
<gene>
    <name evidence="10" type="ORF">IDM40_20155</name>
</gene>
<dbReference type="PANTHER" id="PTHR42709">
    <property type="entry name" value="ALKALINE PHOSPHATASE LIKE PROTEIN"/>
    <property type="match status" value="1"/>
</dbReference>
<evidence type="ECO:0000256" key="4">
    <source>
        <dbReference type="ARBA" id="ARBA00022692"/>
    </source>
</evidence>
<evidence type="ECO:0000256" key="1">
    <source>
        <dbReference type="ARBA" id="ARBA00004651"/>
    </source>
</evidence>
<dbReference type="Proteomes" id="UP000806528">
    <property type="component" value="Unassembled WGS sequence"/>
</dbReference>
<feature type="transmembrane region" description="Helical" evidence="8">
    <location>
        <begin position="79"/>
        <end position="98"/>
    </location>
</feature>
<evidence type="ECO:0000256" key="5">
    <source>
        <dbReference type="ARBA" id="ARBA00022989"/>
    </source>
</evidence>
<feature type="domain" description="VTT" evidence="9">
    <location>
        <begin position="93"/>
        <end position="209"/>
    </location>
</feature>
<keyword evidence="11" id="KW-1185">Reference proteome</keyword>
<evidence type="ECO:0000313" key="11">
    <source>
        <dbReference type="Proteomes" id="UP000806528"/>
    </source>
</evidence>
<keyword evidence="6 8" id="KW-0472">Membrane</keyword>
<feature type="transmembrane region" description="Helical" evidence="8">
    <location>
        <begin position="190"/>
        <end position="210"/>
    </location>
</feature>
<keyword evidence="5 8" id="KW-1133">Transmembrane helix</keyword>